<feature type="compositionally biased region" description="Low complexity" evidence="1">
    <location>
        <begin position="259"/>
        <end position="268"/>
    </location>
</feature>
<dbReference type="GO" id="GO:0005737">
    <property type="term" value="C:cytoplasm"/>
    <property type="evidence" value="ECO:0007669"/>
    <property type="project" value="TreeGrafter"/>
</dbReference>
<keyword evidence="4" id="KW-1185">Reference proteome</keyword>
<dbReference type="GO" id="GO:0000111">
    <property type="term" value="C:nucleotide-excision repair factor 2 complex"/>
    <property type="evidence" value="ECO:0007669"/>
    <property type="project" value="TreeGrafter"/>
</dbReference>
<dbReference type="GO" id="GO:0006298">
    <property type="term" value="P:mismatch repair"/>
    <property type="evidence" value="ECO:0007669"/>
    <property type="project" value="TreeGrafter"/>
</dbReference>
<feature type="region of interest" description="Disordered" evidence="1">
    <location>
        <begin position="228"/>
        <end position="465"/>
    </location>
</feature>
<dbReference type="Pfam" id="PF10405">
    <property type="entry name" value="BHD_3"/>
    <property type="match status" value="1"/>
</dbReference>
<sequence>MIPGGCVHVPNKLAAKAAKLIDVKFAPAAVGFDFGGKKSRMRGNATVRIEGVVVSDEFEEAVLEVCSYLEEQEQEEKTRRKELLALRAWKLVLAKLKIQKRLNEEHGEIEDGGKGDQSDDGVADDSVEEGGGFVGQDEHYGDYSHIHGEEVNLDAEIGEQVSDNDGNGEGGGFFNDNHDPSDDNGGFLSGSGDGGFSIEHSNNGDFTAENEGGFDLAEENGGFMVETEENLYSKASKDHDVSITEDDNDCGFVQDPQNSHDSNSDNNDGGFLVSDEVTSKQDIDEDTDDGIEITGEHKCNPEEAPYKDIQPEFTSDQLPQQQDEDDGEDDQEGNNYSILADPRNYMNLDDDDLAYDSSNVTTEKPQNGRFQLTVVPGPSSASTKPTTRAVLVEVPDVPKQGTSRDDPINFSKHHDHDTGMEKGEENVSDSDVSGEPEEESDGDDDTEEEDGEDGEEYEFEYSDSE</sequence>
<feature type="compositionally biased region" description="Acidic residues" evidence="1">
    <location>
        <begin position="426"/>
        <end position="465"/>
    </location>
</feature>
<dbReference type="GO" id="GO:0071942">
    <property type="term" value="C:XPC complex"/>
    <property type="evidence" value="ECO:0007669"/>
    <property type="project" value="TreeGrafter"/>
</dbReference>
<dbReference type="InterPro" id="IPR004583">
    <property type="entry name" value="DNA_repair_Rad4"/>
</dbReference>
<dbReference type="InterPro" id="IPR042488">
    <property type="entry name" value="Rad4_BHD3_sf"/>
</dbReference>
<evidence type="ECO:0000313" key="4">
    <source>
        <dbReference type="Proteomes" id="UP001165063"/>
    </source>
</evidence>
<dbReference type="GO" id="GO:0003697">
    <property type="term" value="F:single-stranded DNA binding"/>
    <property type="evidence" value="ECO:0007669"/>
    <property type="project" value="TreeGrafter"/>
</dbReference>
<dbReference type="SMART" id="SM01032">
    <property type="entry name" value="BHD_3"/>
    <property type="match status" value="1"/>
</dbReference>
<feature type="compositionally biased region" description="Basic and acidic residues" evidence="1">
    <location>
        <begin position="294"/>
        <end position="310"/>
    </location>
</feature>
<feature type="compositionally biased region" description="Basic and acidic residues" evidence="1">
    <location>
        <begin position="402"/>
        <end position="425"/>
    </location>
</feature>
<feature type="compositionally biased region" description="Acidic residues" evidence="1">
    <location>
        <begin position="322"/>
        <end position="332"/>
    </location>
</feature>
<feature type="compositionally biased region" description="Acidic residues" evidence="1">
    <location>
        <begin position="118"/>
        <end position="128"/>
    </location>
</feature>
<dbReference type="Gene3D" id="3.30.70.2460">
    <property type="entry name" value="Rad4, beta-hairpin domain BHD3"/>
    <property type="match status" value="1"/>
</dbReference>
<dbReference type="EMBL" id="BSXU01007790">
    <property type="protein sequence ID" value="GMG56539.1"/>
    <property type="molecule type" value="Genomic_DNA"/>
</dbReference>
<dbReference type="PANTHER" id="PTHR12135">
    <property type="entry name" value="DNA REPAIR PROTEIN XP-C / RAD4"/>
    <property type="match status" value="1"/>
</dbReference>
<dbReference type="GO" id="GO:0003684">
    <property type="term" value="F:damaged DNA binding"/>
    <property type="evidence" value="ECO:0007669"/>
    <property type="project" value="InterPro"/>
</dbReference>
<reference evidence="3" key="1">
    <citation type="submission" date="2023-04" db="EMBL/GenBank/DDBJ databases">
        <title>Ambrosiozyma monospora NBRC 1965.</title>
        <authorList>
            <person name="Ichikawa N."/>
            <person name="Sato H."/>
            <person name="Tonouchi N."/>
        </authorList>
    </citation>
    <scope>NUCLEOTIDE SEQUENCE</scope>
    <source>
        <strain evidence="3">NBRC 1965</strain>
    </source>
</reference>
<evidence type="ECO:0000313" key="3">
    <source>
        <dbReference type="EMBL" id="GMG56539.1"/>
    </source>
</evidence>
<evidence type="ECO:0000259" key="2">
    <source>
        <dbReference type="SMART" id="SM01032"/>
    </source>
</evidence>
<feature type="compositionally biased region" description="Basic and acidic residues" evidence="1">
    <location>
        <begin position="107"/>
        <end position="117"/>
    </location>
</feature>
<evidence type="ECO:0000256" key="1">
    <source>
        <dbReference type="SAM" id="MobiDB-lite"/>
    </source>
</evidence>
<protein>
    <submittedName>
        <fullName evidence="3">Unnamed protein product</fullName>
    </submittedName>
</protein>
<dbReference type="Proteomes" id="UP001165063">
    <property type="component" value="Unassembled WGS sequence"/>
</dbReference>
<accession>A0A9W7DKX8</accession>
<proteinExistence type="predicted"/>
<gene>
    <name evidence="3" type="ORF">Amon01_000860600</name>
</gene>
<dbReference type="AlphaFoldDB" id="A0A9W7DKX8"/>
<dbReference type="OrthoDB" id="300780at2759"/>
<comment type="caution">
    <text evidence="3">The sequence shown here is derived from an EMBL/GenBank/DDBJ whole genome shotgun (WGS) entry which is preliminary data.</text>
</comment>
<organism evidence="3 4">
    <name type="scientific">Ambrosiozyma monospora</name>
    <name type="common">Yeast</name>
    <name type="synonym">Endomycopsis monosporus</name>
    <dbReference type="NCBI Taxonomy" id="43982"/>
    <lineage>
        <taxon>Eukaryota</taxon>
        <taxon>Fungi</taxon>
        <taxon>Dikarya</taxon>
        <taxon>Ascomycota</taxon>
        <taxon>Saccharomycotina</taxon>
        <taxon>Pichiomycetes</taxon>
        <taxon>Pichiales</taxon>
        <taxon>Pichiaceae</taxon>
        <taxon>Ambrosiozyma</taxon>
    </lineage>
</organism>
<dbReference type="PANTHER" id="PTHR12135:SF0">
    <property type="entry name" value="DNA REPAIR PROTEIN COMPLEMENTING XP-C CELLS"/>
    <property type="match status" value="1"/>
</dbReference>
<dbReference type="GO" id="GO:0006289">
    <property type="term" value="P:nucleotide-excision repair"/>
    <property type="evidence" value="ECO:0007669"/>
    <property type="project" value="InterPro"/>
</dbReference>
<feature type="region of interest" description="Disordered" evidence="1">
    <location>
        <begin position="107"/>
        <end position="141"/>
    </location>
</feature>
<name>A0A9W7DKX8_AMBMO</name>
<dbReference type="InterPro" id="IPR018328">
    <property type="entry name" value="Rad4_beta-hairpin_dom3"/>
</dbReference>
<feature type="domain" description="Rad4 beta-hairpin" evidence="2">
    <location>
        <begin position="1"/>
        <end position="66"/>
    </location>
</feature>
<feature type="compositionally biased region" description="Polar residues" evidence="1">
    <location>
        <begin position="356"/>
        <end position="370"/>
    </location>
</feature>
<feature type="region of interest" description="Disordered" evidence="1">
    <location>
        <begin position="160"/>
        <end position="192"/>
    </location>
</feature>